<dbReference type="AlphaFoldDB" id="A0AAD4MPV8"/>
<protein>
    <submittedName>
        <fullName evidence="3">Low-density lipoprotein receptor domain class A domain-containing protein</fullName>
    </submittedName>
</protein>
<evidence type="ECO:0000256" key="1">
    <source>
        <dbReference type="ARBA" id="ARBA00023157"/>
    </source>
</evidence>
<dbReference type="EMBL" id="JAKKPZ010000145">
    <property type="protein sequence ID" value="KAI1700434.1"/>
    <property type="molecule type" value="Genomic_DNA"/>
</dbReference>
<proteinExistence type="predicted"/>
<keyword evidence="1 2" id="KW-1015">Disulfide bond</keyword>
<evidence type="ECO:0000313" key="4">
    <source>
        <dbReference type="Proteomes" id="UP001201812"/>
    </source>
</evidence>
<comment type="caution">
    <text evidence="3">The sequence shown here is derived from an EMBL/GenBank/DDBJ whole genome shotgun (WGS) entry which is preliminary data.</text>
</comment>
<name>A0AAD4MPV8_9BILA</name>
<dbReference type="InterPro" id="IPR036055">
    <property type="entry name" value="LDL_receptor-like_sf"/>
</dbReference>
<evidence type="ECO:0000256" key="2">
    <source>
        <dbReference type="PROSITE-ProRule" id="PRU00124"/>
    </source>
</evidence>
<feature type="disulfide bond" evidence="2">
    <location>
        <begin position="49"/>
        <end position="67"/>
    </location>
</feature>
<accession>A0AAD4MPV8</accession>
<feature type="disulfide bond" evidence="2">
    <location>
        <begin position="42"/>
        <end position="54"/>
    </location>
</feature>
<dbReference type="SMART" id="SM00192">
    <property type="entry name" value="LDLa"/>
    <property type="match status" value="1"/>
</dbReference>
<dbReference type="SUPFAM" id="SSF57424">
    <property type="entry name" value="LDL receptor-like module"/>
    <property type="match status" value="1"/>
</dbReference>
<comment type="caution">
    <text evidence="2">Lacks conserved residue(s) required for the propagation of feature annotation.</text>
</comment>
<keyword evidence="3" id="KW-0449">Lipoprotein</keyword>
<organism evidence="3 4">
    <name type="scientific">Ditylenchus destructor</name>
    <dbReference type="NCBI Taxonomy" id="166010"/>
    <lineage>
        <taxon>Eukaryota</taxon>
        <taxon>Metazoa</taxon>
        <taxon>Ecdysozoa</taxon>
        <taxon>Nematoda</taxon>
        <taxon>Chromadorea</taxon>
        <taxon>Rhabditida</taxon>
        <taxon>Tylenchina</taxon>
        <taxon>Tylenchomorpha</taxon>
        <taxon>Sphaerularioidea</taxon>
        <taxon>Anguinidae</taxon>
        <taxon>Anguininae</taxon>
        <taxon>Ditylenchus</taxon>
    </lineage>
</organism>
<dbReference type="Proteomes" id="UP001201812">
    <property type="component" value="Unassembled WGS sequence"/>
</dbReference>
<gene>
    <name evidence="3" type="ORF">DdX_16717</name>
</gene>
<dbReference type="CDD" id="cd00112">
    <property type="entry name" value="LDLa"/>
    <property type="match status" value="1"/>
</dbReference>
<dbReference type="InterPro" id="IPR023415">
    <property type="entry name" value="LDLR_class-A_CS"/>
</dbReference>
<dbReference type="Pfam" id="PF00057">
    <property type="entry name" value="Ldl_recept_a"/>
    <property type="match status" value="1"/>
</dbReference>
<evidence type="ECO:0000313" key="3">
    <source>
        <dbReference type="EMBL" id="KAI1700434.1"/>
    </source>
</evidence>
<keyword evidence="4" id="KW-1185">Reference proteome</keyword>
<keyword evidence="3" id="KW-0675">Receptor</keyword>
<dbReference type="PROSITE" id="PS50068">
    <property type="entry name" value="LDLRA_2"/>
    <property type="match status" value="1"/>
</dbReference>
<sequence length="111" mass="12554">MLTADFLVQYAQVTASEHDMLANCSTQLPSVEEYFDVEYNKCKPNEYRCIGETCIPDVDVCNGIRDCPLGEEEGGFCGMCEIYRCEWQCRDTPAENSVICRNSTNLQFLNG</sequence>
<dbReference type="PROSITE" id="PS01209">
    <property type="entry name" value="LDLRA_1"/>
    <property type="match status" value="1"/>
</dbReference>
<dbReference type="InterPro" id="IPR002172">
    <property type="entry name" value="LDrepeatLR_classA_rpt"/>
</dbReference>
<dbReference type="Gene3D" id="4.10.400.10">
    <property type="entry name" value="Low-density Lipoprotein Receptor"/>
    <property type="match status" value="1"/>
</dbReference>
<reference evidence="3" key="1">
    <citation type="submission" date="2022-01" db="EMBL/GenBank/DDBJ databases">
        <title>Genome Sequence Resource for Two Populations of Ditylenchus destructor, the Migratory Endoparasitic Phytonematode.</title>
        <authorList>
            <person name="Zhang H."/>
            <person name="Lin R."/>
            <person name="Xie B."/>
        </authorList>
    </citation>
    <scope>NUCLEOTIDE SEQUENCE</scope>
    <source>
        <strain evidence="3">BazhouSP</strain>
    </source>
</reference>